<dbReference type="PROSITE" id="PS00892">
    <property type="entry name" value="HIT_1"/>
    <property type="match status" value="1"/>
</dbReference>
<evidence type="ECO:0000313" key="8">
    <source>
        <dbReference type="Proteomes" id="UP001314170"/>
    </source>
</evidence>
<evidence type="ECO:0000256" key="1">
    <source>
        <dbReference type="ARBA" id="ARBA00022741"/>
    </source>
</evidence>
<dbReference type="Proteomes" id="UP001314170">
    <property type="component" value="Unassembled WGS sequence"/>
</dbReference>
<dbReference type="Gene3D" id="3.30.428.10">
    <property type="entry name" value="HIT-like"/>
    <property type="match status" value="1"/>
</dbReference>
<dbReference type="GO" id="GO:0047627">
    <property type="term" value="F:adenylylsulfatase activity"/>
    <property type="evidence" value="ECO:0007669"/>
    <property type="project" value="UniProtKB-ARBA"/>
</dbReference>
<dbReference type="InterPro" id="IPR011146">
    <property type="entry name" value="HIT-like"/>
</dbReference>
<dbReference type="InterPro" id="IPR019808">
    <property type="entry name" value="Histidine_triad_CS"/>
</dbReference>
<dbReference type="PANTHER" id="PTHR46243">
    <property type="entry name" value="BIS(5'-ADENOSYL)-TRIPHOSPHATASE"/>
    <property type="match status" value="1"/>
</dbReference>
<feature type="compositionally biased region" description="Basic and acidic residues" evidence="4">
    <location>
        <begin position="253"/>
        <end position="286"/>
    </location>
</feature>
<feature type="compositionally biased region" description="Basic and acidic residues" evidence="4">
    <location>
        <begin position="208"/>
        <end position="228"/>
    </location>
</feature>
<dbReference type="AlphaFoldDB" id="A0AAV1QRX2"/>
<feature type="short sequence motif" description="Histidine triad motif" evidence="3">
    <location>
        <begin position="103"/>
        <end position="107"/>
    </location>
</feature>
<comment type="caution">
    <text evidence="7">The sequence shown here is derived from an EMBL/GenBank/DDBJ whole genome shotgun (WGS) entry which is preliminary data.</text>
</comment>
<feature type="domain" description="HIT" evidence="6">
    <location>
        <begin position="48"/>
        <end position="118"/>
    </location>
</feature>
<reference evidence="7 8" key="1">
    <citation type="submission" date="2024-01" db="EMBL/GenBank/DDBJ databases">
        <authorList>
            <person name="Waweru B."/>
        </authorList>
    </citation>
    <scope>NUCLEOTIDE SEQUENCE [LARGE SCALE GENOMIC DNA]</scope>
</reference>
<name>A0AAV1QRX2_9ROSI</name>
<keyword evidence="5" id="KW-0812">Transmembrane</keyword>
<dbReference type="InterPro" id="IPR051884">
    <property type="entry name" value="Bis(5'-adenosyl)-TPase_reg"/>
</dbReference>
<dbReference type="InterPro" id="IPR036265">
    <property type="entry name" value="HIT-like_sf"/>
</dbReference>
<evidence type="ECO:0000259" key="6">
    <source>
        <dbReference type="PROSITE" id="PS51084"/>
    </source>
</evidence>
<gene>
    <name evidence="7" type="ORF">DCAF_LOCUS1088</name>
</gene>
<evidence type="ECO:0000256" key="4">
    <source>
        <dbReference type="SAM" id="MobiDB-lite"/>
    </source>
</evidence>
<keyword evidence="2" id="KW-0378">Hydrolase</keyword>
<dbReference type="PROSITE" id="PS51084">
    <property type="entry name" value="HIT_2"/>
    <property type="match status" value="1"/>
</dbReference>
<sequence length="307" mass="35377">MATKALGHEKVEALALAAAFFFFVIVVLLLIIIIPRKDSDPFPPPSTPSRREAKRFVDLTADETSDLWLTAKKIGSQLESFHRATSLTFTIQDGAQAGQTVPHVHIHIIPRKVGDFEKNDEIYDAIDEKEKELKQKLDLDKERTDRSMEEMVQEAEGYRLLFSPQKKELAAHEVKSKETHPTQPKRTEKKEHVKAHEVISKEAPTQAKGEEKKEQAEAHEIESKEAQPHPKGKKRKGQKSESRLKPRRVKPMRPTEKARKERAEYEAREVKSKEAQPNPERSESRSRLKPRWLKTMRPNRKVQRVEA</sequence>
<protein>
    <recommendedName>
        <fullName evidence="6">HIT domain-containing protein</fullName>
    </recommendedName>
</protein>
<evidence type="ECO:0000256" key="3">
    <source>
        <dbReference type="PROSITE-ProRule" id="PRU00464"/>
    </source>
</evidence>
<dbReference type="PANTHER" id="PTHR46243:SF1">
    <property type="entry name" value="BIS(5'-ADENOSYL)-TRIPHOSPHATASE"/>
    <property type="match status" value="1"/>
</dbReference>
<evidence type="ECO:0000313" key="7">
    <source>
        <dbReference type="EMBL" id="CAK7323459.1"/>
    </source>
</evidence>
<dbReference type="Pfam" id="PF01230">
    <property type="entry name" value="HIT"/>
    <property type="match status" value="1"/>
</dbReference>
<keyword evidence="8" id="KW-1185">Reference proteome</keyword>
<dbReference type="EMBL" id="CAWUPB010000127">
    <property type="protein sequence ID" value="CAK7323459.1"/>
    <property type="molecule type" value="Genomic_DNA"/>
</dbReference>
<organism evidence="7 8">
    <name type="scientific">Dovyalis caffra</name>
    <dbReference type="NCBI Taxonomy" id="77055"/>
    <lineage>
        <taxon>Eukaryota</taxon>
        <taxon>Viridiplantae</taxon>
        <taxon>Streptophyta</taxon>
        <taxon>Embryophyta</taxon>
        <taxon>Tracheophyta</taxon>
        <taxon>Spermatophyta</taxon>
        <taxon>Magnoliopsida</taxon>
        <taxon>eudicotyledons</taxon>
        <taxon>Gunneridae</taxon>
        <taxon>Pentapetalae</taxon>
        <taxon>rosids</taxon>
        <taxon>fabids</taxon>
        <taxon>Malpighiales</taxon>
        <taxon>Salicaceae</taxon>
        <taxon>Flacourtieae</taxon>
        <taxon>Dovyalis</taxon>
    </lineage>
</organism>
<feature type="region of interest" description="Disordered" evidence="4">
    <location>
        <begin position="169"/>
        <end position="307"/>
    </location>
</feature>
<evidence type="ECO:0000256" key="5">
    <source>
        <dbReference type="SAM" id="Phobius"/>
    </source>
</evidence>
<dbReference type="FunFam" id="3.30.428.10:FF:000011">
    <property type="entry name" value="Fragile histidine triad"/>
    <property type="match status" value="1"/>
</dbReference>
<evidence type="ECO:0000256" key="2">
    <source>
        <dbReference type="ARBA" id="ARBA00022801"/>
    </source>
</evidence>
<proteinExistence type="predicted"/>
<accession>A0AAV1QRX2</accession>
<keyword evidence="5" id="KW-1133">Transmembrane helix</keyword>
<dbReference type="GO" id="GO:0000166">
    <property type="term" value="F:nucleotide binding"/>
    <property type="evidence" value="ECO:0007669"/>
    <property type="project" value="UniProtKB-KW"/>
</dbReference>
<keyword evidence="1" id="KW-0547">Nucleotide-binding</keyword>
<dbReference type="SUPFAM" id="SSF54197">
    <property type="entry name" value="HIT-like"/>
    <property type="match status" value="1"/>
</dbReference>
<keyword evidence="5" id="KW-0472">Membrane</keyword>
<feature type="compositionally biased region" description="Basic and acidic residues" evidence="4">
    <location>
        <begin position="169"/>
        <end position="200"/>
    </location>
</feature>
<feature type="transmembrane region" description="Helical" evidence="5">
    <location>
        <begin position="12"/>
        <end position="34"/>
    </location>
</feature>
<feature type="compositionally biased region" description="Basic residues" evidence="4">
    <location>
        <begin position="287"/>
        <end position="307"/>
    </location>
</feature>